<keyword evidence="4 7" id="KW-1133">Transmembrane helix</keyword>
<keyword evidence="5 7" id="KW-0472">Membrane</keyword>
<evidence type="ECO:0000313" key="10">
    <source>
        <dbReference type="Proteomes" id="UP000037397"/>
    </source>
</evidence>
<evidence type="ECO:0000256" key="4">
    <source>
        <dbReference type="ARBA" id="ARBA00022989"/>
    </source>
</evidence>
<gene>
    <name evidence="7" type="primary">crgA</name>
    <name evidence="9" type="ORF">VV01_19445</name>
</gene>
<dbReference type="AlphaFoldDB" id="A0A0L6CPB4"/>
<feature type="compositionally biased region" description="Basic and acidic residues" evidence="8">
    <location>
        <begin position="1"/>
        <end position="17"/>
    </location>
</feature>
<reference evidence="10" key="1">
    <citation type="submission" date="2015-03" db="EMBL/GenBank/DDBJ databases">
        <title>Luteipulveratus halotolerans sp. nov., a novel actinobacterium (Dermacoccaceae) from Sarawak, Malaysia.</title>
        <authorList>
            <person name="Juboi H."/>
            <person name="Basik A."/>
            <person name="Shamsul S.S."/>
            <person name="Arnold P."/>
            <person name="Schmitt E.K."/>
            <person name="Sanglier J.-J."/>
            <person name="Yeo T."/>
        </authorList>
    </citation>
    <scope>NUCLEOTIDE SEQUENCE [LARGE SCALE GENOMIC DNA]</scope>
    <source>
        <strain evidence="10">C296001</strain>
    </source>
</reference>
<dbReference type="PATRIC" id="fig|1631356.3.peg.3900"/>
<dbReference type="Proteomes" id="UP000037397">
    <property type="component" value="Unassembled WGS sequence"/>
</dbReference>
<evidence type="ECO:0000256" key="5">
    <source>
        <dbReference type="ARBA" id="ARBA00023136"/>
    </source>
</evidence>
<evidence type="ECO:0000256" key="6">
    <source>
        <dbReference type="ARBA" id="ARBA00023306"/>
    </source>
</evidence>
<proteinExistence type="inferred from homology"/>
<feature type="transmembrane region" description="Helical" evidence="7">
    <location>
        <begin position="59"/>
        <end position="77"/>
    </location>
</feature>
<keyword evidence="3 7" id="KW-0812">Transmembrane</keyword>
<dbReference type="STRING" id="1631356.VV01_19445"/>
<evidence type="ECO:0000313" key="9">
    <source>
        <dbReference type="EMBL" id="KNX39611.1"/>
    </source>
</evidence>
<feature type="transmembrane region" description="Helical" evidence="7">
    <location>
        <begin position="26"/>
        <end position="47"/>
    </location>
</feature>
<comment type="caution">
    <text evidence="9">The sequence shown here is derived from an EMBL/GenBank/DDBJ whole genome shotgun (WGS) entry which is preliminary data.</text>
</comment>
<protein>
    <recommendedName>
        <fullName evidence="7">Cell division protein CrgA</fullName>
    </recommendedName>
</protein>
<evidence type="ECO:0000256" key="2">
    <source>
        <dbReference type="ARBA" id="ARBA00022618"/>
    </source>
</evidence>
<evidence type="ECO:0000256" key="7">
    <source>
        <dbReference type="HAMAP-Rule" id="MF_00631"/>
    </source>
</evidence>
<comment type="function">
    <text evidence="7">Involved in cell division.</text>
</comment>
<name>A0A0L6CPB4_9MICO</name>
<accession>A0A0L6CPB4</accession>
<evidence type="ECO:0000256" key="3">
    <source>
        <dbReference type="ARBA" id="ARBA00022692"/>
    </source>
</evidence>
<dbReference type="GO" id="GO:0051301">
    <property type="term" value="P:cell division"/>
    <property type="evidence" value="ECO:0007669"/>
    <property type="project" value="UniProtKB-UniRule"/>
</dbReference>
<comment type="similarity">
    <text evidence="7">Belongs to the CrgA family.</text>
</comment>
<keyword evidence="1 7" id="KW-1003">Cell membrane</keyword>
<feature type="region of interest" description="Disordered" evidence="8">
    <location>
        <begin position="1"/>
        <end position="23"/>
    </location>
</feature>
<keyword evidence="6 7" id="KW-0131">Cell cycle</keyword>
<dbReference type="HAMAP" id="MF_00631">
    <property type="entry name" value="CrgA"/>
    <property type="match status" value="1"/>
</dbReference>
<organism evidence="9 10">
    <name type="scientific">Luteipulveratus halotolerans</name>
    <dbReference type="NCBI Taxonomy" id="1631356"/>
    <lineage>
        <taxon>Bacteria</taxon>
        <taxon>Bacillati</taxon>
        <taxon>Actinomycetota</taxon>
        <taxon>Actinomycetes</taxon>
        <taxon>Micrococcales</taxon>
        <taxon>Dermacoccaceae</taxon>
        <taxon>Luteipulveratus</taxon>
    </lineage>
</organism>
<dbReference type="GO" id="GO:0005886">
    <property type="term" value="C:plasma membrane"/>
    <property type="evidence" value="ECO:0007669"/>
    <property type="project" value="UniProtKB-SubCell"/>
</dbReference>
<keyword evidence="2 7" id="KW-0132">Cell division</keyword>
<evidence type="ECO:0000256" key="1">
    <source>
        <dbReference type="ARBA" id="ARBA00022475"/>
    </source>
</evidence>
<comment type="subcellular location">
    <subcellularLocation>
        <location evidence="7">Cell membrane</location>
        <topology evidence="7">Multi-pass membrane protein</topology>
    </subcellularLocation>
</comment>
<dbReference type="EMBL" id="LAIR01000002">
    <property type="protein sequence ID" value="KNX39611.1"/>
    <property type="molecule type" value="Genomic_DNA"/>
</dbReference>
<dbReference type="Pfam" id="PF06781">
    <property type="entry name" value="CrgA"/>
    <property type="match status" value="1"/>
</dbReference>
<keyword evidence="10" id="KW-1185">Reference proteome</keyword>
<sequence>MAKGKEPRTRRGDRPEKVPGGPSSTLFKVVMLGLMVVGLIWIVAFYLASGDAPIPGIRYGNLAIGFGLIMAGFVMTTRWR</sequence>
<evidence type="ECO:0000256" key="8">
    <source>
        <dbReference type="SAM" id="MobiDB-lite"/>
    </source>
</evidence>
<dbReference type="InterPro" id="IPR009619">
    <property type="entry name" value="CrgA"/>
</dbReference>